<feature type="transmembrane region" description="Helical" evidence="6">
    <location>
        <begin position="182"/>
        <end position="206"/>
    </location>
</feature>
<dbReference type="GO" id="GO:0008776">
    <property type="term" value="F:acetate kinase activity"/>
    <property type="evidence" value="ECO:0007669"/>
    <property type="project" value="TreeGrafter"/>
</dbReference>
<feature type="region of interest" description="Disordered" evidence="5">
    <location>
        <begin position="248"/>
        <end position="275"/>
    </location>
</feature>
<reference evidence="7 8" key="1">
    <citation type="journal article" date="2015" name="Genome Biol. Evol.">
        <title>Phylogenomic analyses indicate that early fungi evolved digesting cell walls of algal ancestors of land plants.</title>
        <authorList>
            <person name="Chang Y."/>
            <person name="Wang S."/>
            <person name="Sekimoto S."/>
            <person name="Aerts A.L."/>
            <person name="Choi C."/>
            <person name="Clum A."/>
            <person name="LaButti K.M."/>
            <person name="Lindquist E.A."/>
            <person name="Yee Ngan C."/>
            <person name="Ohm R.A."/>
            <person name="Salamov A.A."/>
            <person name="Grigoriev I.V."/>
            <person name="Spatafora J.W."/>
            <person name="Berbee M.L."/>
        </authorList>
    </citation>
    <scope>NUCLEOTIDE SEQUENCE [LARGE SCALE GENOMIC DNA]</scope>
    <source>
        <strain evidence="7 8">JEL478</strain>
    </source>
</reference>
<dbReference type="GO" id="GO:0005524">
    <property type="term" value="F:ATP binding"/>
    <property type="evidence" value="ECO:0007669"/>
    <property type="project" value="UniProtKB-KW"/>
</dbReference>
<dbReference type="PANTHER" id="PTHR21060">
    <property type="entry name" value="ACETATE KINASE"/>
    <property type="match status" value="1"/>
</dbReference>
<accession>A0A139APD7</accession>
<dbReference type="Proteomes" id="UP000070544">
    <property type="component" value="Unassembled WGS sequence"/>
</dbReference>
<dbReference type="OrthoDB" id="67445at2759"/>
<dbReference type="STRING" id="1344416.A0A139APD7"/>
<dbReference type="AlphaFoldDB" id="A0A139APD7"/>
<feature type="region of interest" description="Disordered" evidence="5">
    <location>
        <begin position="501"/>
        <end position="550"/>
    </location>
</feature>
<feature type="transmembrane region" description="Helical" evidence="6">
    <location>
        <begin position="20"/>
        <end position="40"/>
    </location>
</feature>
<evidence type="ECO:0000256" key="5">
    <source>
        <dbReference type="SAM" id="MobiDB-lite"/>
    </source>
</evidence>
<keyword evidence="6" id="KW-1133">Transmembrane helix</keyword>
<dbReference type="InterPro" id="IPR000890">
    <property type="entry name" value="Aliphatic_acid_kin_short-chain"/>
</dbReference>
<dbReference type="Pfam" id="PF00871">
    <property type="entry name" value="Acetate_kinase"/>
    <property type="match status" value="2"/>
</dbReference>
<gene>
    <name evidence="7" type="ORF">M427DRAFT_143696</name>
</gene>
<protein>
    <submittedName>
        <fullName evidence="7">Uncharacterized protein</fullName>
    </submittedName>
</protein>
<evidence type="ECO:0000256" key="3">
    <source>
        <dbReference type="ARBA" id="ARBA00022777"/>
    </source>
</evidence>
<evidence type="ECO:0000313" key="8">
    <source>
        <dbReference type="Proteomes" id="UP000070544"/>
    </source>
</evidence>
<dbReference type="EMBL" id="KQ965741">
    <property type="protein sequence ID" value="KXS18617.1"/>
    <property type="molecule type" value="Genomic_DNA"/>
</dbReference>
<dbReference type="PANTHER" id="PTHR21060:SF15">
    <property type="entry name" value="ACETATE KINASE-RELATED"/>
    <property type="match status" value="1"/>
</dbReference>
<keyword evidence="6" id="KW-0812">Transmembrane</keyword>
<feature type="transmembrane region" description="Helical" evidence="6">
    <location>
        <begin position="88"/>
        <end position="110"/>
    </location>
</feature>
<keyword evidence="4" id="KW-0067">ATP-binding</keyword>
<sequence length="833" mass="90758">MVAISQPSGASSLAPHALEFLRTIASSSLTIAVISIGLLASTELSGYNGKDLESLLRDRETCTCECWDGRYRGSIGDSKRWKPVYFNYDVRTVVLFGLFLLFASLLQTAVSRIAGLVLVEITLLVDFITGAPHIPGAYTSRTCAPTTTSSPSLKPKPSAPPSLTTLLDSVGFLPFPPARMRWWVLPGHVLSIYATFYGVWCILNYINDRDNRMIRSQVFFVLTELVPVSVYHAVLPRPASCTPPCDSYTTLEDARTAPPPSSLSSPQPATPHHSPMPRVPVRMGLAVLTISLLHLSLAFPERILWGMLGLEKESRRGLNVRDALLSGGDVYGLAFGVWVVCTSRSGFRAVAVRRWMEWAALFVVLYAFYNAKSVQRRSVKSLPGKWTSGRVRGWVEADGWKCQCSSCGFRYRRVDKGQPTPPGIDILWMKKQINFLRDLEPKKSTLSTISLGHELGVFCGHSNHVTPLPDTERRLVVAKVCIFAHPDLLARGSVAGIGDGGEETTWKARDPATGLGRKASSVHPRSELETSHRQLAPISHTSPPSTLSSHGTTLPRILSLLTSSRSGVLDRTEDILVVGHRIVHGGVDFVEPAVLGEQEIEPHYIQKPLRPLHNAVSLCLIHAARSHIPHAKHVGVFDTAFHVESMKEEAWVYVRLPRHVIPPLHAPNRPLGRSRRACGGATSEIRSVVFCDGRVEICGHQYKRCPASGLIMGTRAGDLDPEAIVHLLGTATTTTVRVPGSDQDVTMAEDMLNHKSGLVALCGAADMKLIERCAQEPHDVRTLIRPLGGIDAVVFTGGVGEVSAVGAAVKVFVEAADEEGEIARECKKLVLGA</sequence>
<keyword evidence="3" id="KW-0418">Kinase</keyword>
<evidence type="ECO:0000256" key="2">
    <source>
        <dbReference type="ARBA" id="ARBA00022741"/>
    </source>
</evidence>
<keyword evidence="1" id="KW-0808">Transferase</keyword>
<proteinExistence type="predicted"/>
<organism evidence="7 8">
    <name type="scientific">Gonapodya prolifera (strain JEL478)</name>
    <name type="common">Monoblepharis prolifera</name>
    <dbReference type="NCBI Taxonomy" id="1344416"/>
    <lineage>
        <taxon>Eukaryota</taxon>
        <taxon>Fungi</taxon>
        <taxon>Fungi incertae sedis</taxon>
        <taxon>Chytridiomycota</taxon>
        <taxon>Chytridiomycota incertae sedis</taxon>
        <taxon>Monoblepharidomycetes</taxon>
        <taxon>Monoblepharidales</taxon>
        <taxon>Gonapodyaceae</taxon>
        <taxon>Gonapodya</taxon>
    </lineage>
</organism>
<dbReference type="SUPFAM" id="SSF53067">
    <property type="entry name" value="Actin-like ATPase domain"/>
    <property type="match status" value="2"/>
</dbReference>
<evidence type="ECO:0000256" key="6">
    <source>
        <dbReference type="SAM" id="Phobius"/>
    </source>
</evidence>
<dbReference type="GO" id="GO:0006083">
    <property type="term" value="P:acetate metabolic process"/>
    <property type="evidence" value="ECO:0007669"/>
    <property type="project" value="TreeGrafter"/>
</dbReference>
<evidence type="ECO:0000256" key="4">
    <source>
        <dbReference type="ARBA" id="ARBA00022840"/>
    </source>
</evidence>
<keyword evidence="2" id="KW-0547">Nucleotide-binding</keyword>
<evidence type="ECO:0000313" key="7">
    <source>
        <dbReference type="EMBL" id="KXS18617.1"/>
    </source>
</evidence>
<evidence type="ECO:0000256" key="1">
    <source>
        <dbReference type="ARBA" id="ARBA00022679"/>
    </source>
</evidence>
<dbReference type="Gene3D" id="3.30.420.40">
    <property type="match status" value="2"/>
</dbReference>
<feature type="compositionally biased region" description="Low complexity" evidence="5">
    <location>
        <begin position="262"/>
        <end position="271"/>
    </location>
</feature>
<keyword evidence="6" id="KW-0472">Membrane</keyword>
<keyword evidence="8" id="KW-1185">Reference proteome</keyword>
<feature type="compositionally biased region" description="Low complexity" evidence="5">
    <location>
        <begin position="537"/>
        <end position="550"/>
    </location>
</feature>
<dbReference type="InterPro" id="IPR043129">
    <property type="entry name" value="ATPase_NBD"/>
</dbReference>
<name>A0A139APD7_GONPJ</name>